<evidence type="ECO:0000313" key="1">
    <source>
        <dbReference type="EMBL" id="GEU37991.1"/>
    </source>
</evidence>
<sequence>MNDFMIEFRDTFHAWLQRQEQVVNLDSYSPEPSQCRKIPIYYDDDDDVESSIPLRDSLIFEIPPCIAITSVLSTEEPVDSLIMEDEHLDTISATESDEVIKSSVEDLVPIPSESEGISDDTCDVPFYDNSPPLDVLNDHFEIFSYFNDDCTSSDDDSFENIDYVEASPPDSEPVSLEEVQDEILHVKLLNVNLFIAKIESLNDNPTPDHVLKSPSPFVYSHYTEDTSSGSTTTHADNSLLEYDSFLFKIEPDQGKLTSVVIKDNLGEPLVHVPNVLPTHPTLMLDSDFIPFDDSLGSDLEVSFPSGTRNKIFDPGIFFEVQSKNFLSWVTFYISFIRDPLCSVIESLLPFLSKNEDQIFNLEYRDEIKIDELKGNFNSMSIEINKKEKLEQLEQVANHSTYPSKRFNSFCYDDDEEDYTVVIIPGFSITNYLIIENEHLDTIQETKSDEFIKSIIENLVPIPSESEDFSDIKSECDMPDCDDPQTTNFSTFLNPLFDDSTSSDDESSHEEFDSLIEEFSGELAHTNLIPPGINEALYDDHVKKISSGSTTTHSDSFLYDSFIFDLSINPFPLADMSDFYEFVDELTHIISPPKYDCVCFKVEPNSRDFTMDVVEDTFPAREPRVHNALPTHPTFKLNLDFILSSELLFA</sequence>
<protein>
    <recommendedName>
        <fullName evidence="2">Reverse transcriptase domain-containing protein</fullName>
    </recommendedName>
</protein>
<proteinExistence type="predicted"/>
<accession>A0A699GQ36</accession>
<reference evidence="1" key="1">
    <citation type="journal article" date="2019" name="Sci. Rep.">
        <title>Draft genome of Tanacetum cinerariifolium, the natural source of mosquito coil.</title>
        <authorList>
            <person name="Yamashiro T."/>
            <person name="Shiraishi A."/>
            <person name="Satake H."/>
            <person name="Nakayama K."/>
        </authorList>
    </citation>
    <scope>NUCLEOTIDE SEQUENCE</scope>
</reference>
<name>A0A699GQ36_TANCI</name>
<gene>
    <name evidence="1" type="ORF">Tci_009969</name>
</gene>
<evidence type="ECO:0008006" key="2">
    <source>
        <dbReference type="Google" id="ProtNLM"/>
    </source>
</evidence>
<dbReference type="EMBL" id="BKCJ010000999">
    <property type="protein sequence ID" value="GEU37991.1"/>
    <property type="molecule type" value="Genomic_DNA"/>
</dbReference>
<comment type="caution">
    <text evidence="1">The sequence shown here is derived from an EMBL/GenBank/DDBJ whole genome shotgun (WGS) entry which is preliminary data.</text>
</comment>
<dbReference type="AlphaFoldDB" id="A0A699GQ36"/>
<organism evidence="1">
    <name type="scientific">Tanacetum cinerariifolium</name>
    <name type="common">Dalmatian daisy</name>
    <name type="synonym">Chrysanthemum cinerariifolium</name>
    <dbReference type="NCBI Taxonomy" id="118510"/>
    <lineage>
        <taxon>Eukaryota</taxon>
        <taxon>Viridiplantae</taxon>
        <taxon>Streptophyta</taxon>
        <taxon>Embryophyta</taxon>
        <taxon>Tracheophyta</taxon>
        <taxon>Spermatophyta</taxon>
        <taxon>Magnoliopsida</taxon>
        <taxon>eudicotyledons</taxon>
        <taxon>Gunneridae</taxon>
        <taxon>Pentapetalae</taxon>
        <taxon>asterids</taxon>
        <taxon>campanulids</taxon>
        <taxon>Asterales</taxon>
        <taxon>Asteraceae</taxon>
        <taxon>Asteroideae</taxon>
        <taxon>Anthemideae</taxon>
        <taxon>Anthemidinae</taxon>
        <taxon>Tanacetum</taxon>
    </lineage>
</organism>